<organism evidence="2 3">
    <name type="scientific">Candidatus Pullichristensenella excrementigallinarum</name>
    <dbReference type="NCBI Taxonomy" id="2840907"/>
    <lineage>
        <taxon>Bacteria</taxon>
        <taxon>Bacillati</taxon>
        <taxon>Bacillota</taxon>
        <taxon>Clostridia</taxon>
        <taxon>Candidatus Pullichristensenella</taxon>
    </lineage>
</organism>
<keyword evidence="1" id="KW-0472">Membrane</keyword>
<evidence type="ECO:0000256" key="1">
    <source>
        <dbReference type="SAM" id="Phobius"/>
    </source>
</evidence>
<evidence type="ECO:0000313" key="3">
    <source>
        <dbReference type="Proteomes" id="UP000824072"/>
    </source>
</evidence>
<name>A0A9D1ICM2_9FIRM</name>
<protein>
    <recommendedName>
        <fullName evidence="4">Stage III sporulation protein AD</fullName>
    </recommendedName>
</protein>
<dbReference type="Proteomes" id="UP000824072">
    <property type="component" value="Unassembled WGS sequence"/>
</dbReference>
<evidence type="ECO:0008006" key="4">
    <source>
        <dbReference type="Google" id="ProtNLM"/>
    </source>
</evidence>
<reference evidence="2" key="1">
    <citation type="submission" date="2020-10" db="EMBL/GenBank/DDBJ databases">
        <authorList>
            <person name="Gilroy R."/>
        </authorList>
    </citation>
    <scope>NUCLEOTIDE SEQUENCE</scope>
    <source>
        <strain evidence="2">ChiHcec3-11533</strain>
    </source>
</reference>
<dbReference type="Pfam" id="PF06686">
    <property type="entry name" value="SpoIIIAC"/>
    <property type="match status" value="1"/>
</dbReference>
<keyword evidence="1" id="KW-1133">Transmembrane helix</keyword>
<comment type="caution">
    <text evidence="2">The sequence shown here is derived from an EMBL/GenBank/DDBJ whole genome shotgun (WGS) entry which is preliminary data.</text>
</comment>
<proteinExistence type="predicted"/>
<gene>
    <name evidence="2" type="ORF">IAB02_09580</name>
</gene>
<reference evidence="2" key="2">
    <citation type="journal article" date="2021" name="PeerJ">
        <title>Extensive microbial diversity within the chicken gut microbiome revealed by metagenomics and culture.</title>
        <authorList>
            <person name="Gilroy R."/>
            <person name="Ravi A."/>
            <person name="Getino M."/>
            <person name="Pursley I."/>
            <person name="Horton D.L."/>
            <person name="Alikhan N.F."/>
            <person name="Baker D."/>
            <person name="Gharbi K."/>
            <person name="Hall N."/>
            <person name="Watson M."/>
            <person name="Adriaenssens E.M."/>
            <person name="Foster-Nyarko E."/>
            <person name="Jarju S."/>
            <person name="Secka A."/>
            <person name="Antonio M."/>
            <person name="Oren A."/>
            <person name="Chaudhuri R.R."/>
            <person name="La Ragione R."/>
            <person name="Hildebrand F."/>
            <person name="Pallen M.J."/>
        </authorList>
    </citation>
    <scope>NUCLEOTIDE SEQUENCE</scope>
    <source>
        <strain evidence="2">ChiHcec3-11533</strain>
    </source>
</reference>
<dbReference type="AlphaFoldDB" id="A0A9D1ICM2"/>
<accession>A0A9D1ICM2</accession>
<dbReference type="InterPro" id="IPR025664">
    <property type="entry name" value="Spore_III_AC/AD"/>
</dbReference>
<evidence type="ECO:0000313" key="2">
    <source>
        <dbReference type="EMBL" id="HIU34802.1"/>
    </source>
</evidence>
<keyword evidence="1" id="KW-0812">Transmembrane</keyword>
<sequence>METVYLSLLCVGAALICAMLRPQRPEMALGVALAAGAAALMLLLPGLQSAAQVIREFSIRAQQGQDGAAVLLRAAGIALLAEFAQQICEDAGEKALAGRIELGVRVALFGIAAPLLREVLVVVEEVLL</sequence>
<feature type="transmembrane region" description="Helical" evidence="1">
    <location>
        <begin position="28"/>
        <end position="47"/>
    </location>
</feature>
<dbReference type="EMBL" id="DVMU01000205">
    <property type="protein sequence ID" value="HIU34802.1"/>
    <property type="molecule type" value="Genomic_DNA"/>
</dbReference>